<comment type="similarity">
    <text evidence="1">Belongs to the 'phage' integrase family.</text>
</comment>
<keyword evidence="2" id="KW-0238">DNA-binding</keyword>
<dbReference type="Proteomes" id="UP001241656">
    <property type="component" value="Chromosome"/>
</dbReference>
<keyword evidence="6" id="KW-1185">Reference proteome</keyword>
<dbReference type="InterPro" id="IPR050090">
    <property type="entry name" value="Tyrosine_recombinase_XerCD"/>
</dbReference>
<dbReference type="InterPro" id="IPR025269">
    <property type="entry name" value="SAM-like_dom"/>
</dbReference>
<evidence type="ECO:0000256" key="3">
    <source>
        <dbReference type="ARBA" id="ARBA00023172"/>
    </source>
</evidence>
<dbReference type="RefSeq" id="WP_282905178.1">
    <property type="nucleotide sequence ID" value="NZ_CP124855.1"/>
</dbReference>
<dbReference type="InterPro" id="IPR011010">
    <property type="entry name" value="DNA_brk_join_enz"/>
</dbReference>
<accession>A0ABY8RF93</accession>
<dbReference type="Pfam" id="PF13102">
    <property type="entry name" value="Phage_int_SAM_5"/>
    <property type="match status" value="1"/>
</dbReference>
<sequence length="379" mass="44588">MKISLSERKLKDGRISLSIEYYRGSEITAEGKRRHLRNFENLDIYLFSVPKNNVEKKKNKENLELAENVLAIRKAEFIQGRYELKDKVKSKRLFLKFFEELTEEKQKQDSSNNYGNWFSTLQHLKKVVSKNMTFDEIDENFIKKVRKYFENDALTKSDLPLSQNSKYSYFNKFKAALRNAFDEGYLTVNYAAKIKSFEQAESQREYLTFEELQSLAKAECKYPVLKKAFLFSCLSGLRWSDINTLTWSEVRDEGEFSKVNFRQEKTDGVEYLYISAQAREILGERQDPQDRVFRGLKYGMTYNTEIIRWCNRAAVPKHITFHSARHTNAVLLLENGADIYTVSKRLGHRELRTTQIYAKIVDSKMKEAAEIIPELYIEM</sequence>
<evidence type="ECO:0000313" key="6">
    <source>
        <dbReference type="Proteomes" id="UP001241656"/>
    </source>
</evidence>
<name>A0ABY8RF93_9FLAO</name>
<evidence type="ECO:0000256" key="2">
    <source>
        <dbReference type="ARBA" id="ARBA00023125"/>
    </source>
</evidence>
<protein>
    <submittedName>
        <fullName evidence="5">Site-specific integrase</fullName>
    </submittedName>
</protein>
<evidence type="ECO:0000256" key="1">
    <source>
        <dbReference type="ARBA" id="ARBA00008857"/>
    </source>
</evidence>
<gene>
    <name evidence="5" type="ORF">QGN23_00935</name>
</gene>
<keyword evidence="3" id="KW-0233">DNA recombination</keyword>
<dbReference type="InterPro" id="IPR013762">
    <property type="entry name" value="Integrase-like_cat_sf"/>
</dbReference>
<dbReference type="SUPFAM" id="SSF56349">
    <property type="entry name" value="DNA breaking-rejoining enzymes"/>
    <property type="match status" value="1"/>
</dbReference>
<evidence type="ECO:0000259" key="4">
    <source>
        <dbReference type="PROSITE" id="PS51898"/>
    </source>
</evidence>
<organism evidence="5 6">
    <name type="scientific">Chryseobacterium gotjawalense</name>
    <dbReference type="NCBI Taxonomy" id="3042315"/>
    <lineage>
        <taxon>Bacteria</taxon>
        <taxon>Pseudomonadati</taxon>
        <taxon>Bacteroidota</taxon>
        <taxon>Flavobacteriia</taxon>
        <taxon>Flavobacteriales</taxon>
        <taxon>Weeksellaceae</taxon>
        <taxon>Chryseobacterium group</taxon>
        <taxon>Chryseobacterium</taxon>
    </lineage>
</organism>
<feature type="domain" description="Tyr recombinase" evidence="4">
    <location>
        <begin position="202"/>
        <end position="370"/>
    </location>
</feature>
<proteinExistence type="inferred from homology"/>
<reference evidence="5 6" key="1">
    <citation type="submission" date="2023-05" db="EMBL/GenBank/DDBJ databases">
        <title>Genomic insight into Chryseobacterium sp. wdc7 isolated forest soil (Gotjawal).</title>
        <authorList>
            <person name="Park S.-J."/>
        </authorList>
    </citation>
    <scope>NUCLEOTIDE SEQUENCE [LARGE SCALE GENOMIC DNA]</scope>
    <source>
        <strain evidence="6">wdc7</strain>
    </source>
</reference>
<dbReference type="Pfam" id="PF00589">
    <property type="entry name" value="Phage_integrase"/>
    <property type="match status" value="1"/>
</dbReference>
<dbReference type="CDD" id="cd01185">
    <property type="entry name" value="INTN1_C_like"/>
    <property type="match status" value="1"/>
</dbReference>
<dbReference type="Gene3D" id="1.10.150.130">
    <property type="match status" value="1"/>
</dbReference>
<dbReference type="Gene3D" id="1.10.443.10">
    <property type="entry name" value="Intergrase catalytic core"/>
    <property type="match status" value="1"/>
</dbReference>
<dbReference type="PROSITE" id="PS51898">
    <property type="entry name" value="TYR_RECOMBINASE"/>
    <property type="match status" value="1"/>
</dbReference>
<dbReference type="InterPro" id="IPR010998">
    <property type="entry name" value="Integrase_recombinase_N"/>
</dbReference>
<dbReference type="InterPro" id="IPR002104">
    <property type="entry name" value="Integrase_catalytic"/>
</dbReference>
<dbReference type="PANTHER" id="PTHR30349">
    <property type="entry name" value="PHAGE INTEGRASE-RELATED"/>
    <property type="match status" value="1"/>
</dbReference>
<dbReference type="PANTHER" id="PTHR30349:SF64">
    <property type="entry name" value="PROPHAGE INTEGRASE INTD-RELATED"/>
    <property type="match status" value="1"/>
</dbReference>
<evidence type="ECO:0000313" key="5">
    <source>
        <dbReference type="EMBL" id="WHF51858.1"/>
    </source>
</evidence>
<dbReference type="EMBL" id="CP124855">
    <property type="protein sequence ID" value="WHF51858.1"/>
    <property type="molecule type" value="Genomic_DNA"/>
</dbReference>